<evidence type="ECO:0000256" key="3">
    <source>
        <dbReference type="SAM" id="SignalP"/>
    </source>
</evidence>
<feature type="signal peptide" evidence="3">
    <location>
        <begin position="1"/>
        <end position="19"/>
    </location>
</feature>
<protein>
    <submittedName>
        <fullName evidence="4">OmpH family outer membrane protein</fullName>
    </submittedName>
</protein>
<dbReference type="GO" id="GO:0050821">
    <property type="term" value="P:protein stabilization"/>
    <property type="evidence" value="ECO:0007669"/>
    <property type="project" value="TreeGrafter"/>
</dbReference>
<reference evidence="4" key="1">
    <citation type="journal article" date="2021" name="PeerJ">
        <title>Extensive microbial diversity within the chicken gut microbiome revealed by metagenomics and culture.</title>
        <authorList>
            <person name="Gilroy R."/>
            <person name="Ravi A."/>
            <person name="Getino M."/>
            <person name="Pursley I."/>
            <person name="Horton D.L."/>
            <person name="Alikhan N.F."/>
            <person name="Baker D."/>
            <person name="Gharbi K."/>
            <person name="Hall N."/>
            <person name="Watson M."/>
            <person name="Adriaenssens E.M."/>
            <person name="Foster-Nyarko E."/>
            <person name="Jarju S."/>
            <person name="Secka A."/>
            <person name="Antonio M."/>
            <person name="Oren A."/>
            <person name="Chaudhuri R.R."/>
            <person name="La Ragione R."/>
            <person name="Hildebrand F."/>
            <person name="Pallen M.J."/>
        </authorList>
    </citation>
    <scope>NUCLEOTIDE SEQUENCE</scope>
    <source>
        <strain evidence="4">ChiHjej12B11-16260</strain>
    </source>
</reference>
<organism evidence="4 5">
    <name type="scientific">Candidatus Barnesiella excrementipullorum</name>
    <dbReference type="NCBI Taxonomy" id="2838479"/>
    <lineage>
        <taxon>Bacteria</taxon>
        <taxon>Pseudomonadati</taxon>
        <taxon>Bacteroidota</taxon>
        <taxon>Bacteroidia</taxon>
        <taxon>Bacteroidales</taxon>
        <taxon>Barnesiellaceae</taxon>
        <taxon>Barnesiella</taxon>
    </lineage>
</organism>
<dbReference type="PANTHER" id="PTHR35089">
    <property type="entry name" value="CHAPERONE PROTEIN SKP"/>
    <property type="match status" value="1"/>
</dbReference>
<dbReference type="GO" id="GO:0051082">
    <property type="term" value="F:unfolded protein binding"/>
    <property type="evidence" value="ECO:0007669"/>
    <property type="project" value="InterPro"/>
</dbReference>
<sequence length="169" mass="19344">MFKKLIIAVLCCLPMSLMAQTAFKFGTVNSAEIIAAMPERAAAEQQLQDLSKKYEDEFVKVQEEFQNKYKELQALGDTVPETIRMRRLQEVQESQQRIESFRTMAQEDIAKKQEELFIPIQQKLMDAIKAVGEEGKFTYIFDLTYPVVLYQGVGNEDITPLVKAKLGIQ</sequence>
<dbReference type="AlphaFoldDB" id="A0A9D1VPW4"/>
<dbReference type="Pfam" id="PF03938">
    <property type="entry name" value="OmpH"/>
    <property type="match status" value="1"/>
</dbReference>
<evidence type="ECO:0000256" key="2">
    <source>
        <dbReference type="ARBA" id="ARBA00022729"/>
    </source>
</evidence>
<comment type="similarity">
    <text evidence="1">Belongs to the Skp family.</text>
</comment>
<dbReference type="InterPro" id="IPR024930">
    <property type="entry name" value="Skp_dom_sf"/>
</dbReference>
<dbReference type="Proteomes" id="UP000824246">
    <property type="component" value="Unassembled WGS sequence"/>
</dbReference>
<dbReference type="EMBL" id="DXFB01000026">
    <property type="protein sequence ID" value="HIX44781.1"/>
    <property type="molecule type" value="Genomic_DNA"/>
</dbReference>
<feature type="chain" id="PRO_5039682084" evidence="3">
    <location>
        <begin position="20"/>
        <end position="169"/>
    </location>
</feature>
<dbReference type="SMART" id="SM00935">
    <property type="entry name" value="OmpH"/>
    <property type="match status" value="1"/>
</dbReference>
<gene>
    <name evidence="4" type="ORF">H9982_01030</name>
</gene>
<comment type="caution">
    <text evidence="4">The sequence shown here is derived from an EMBL/GenBank/DDBJ whole genome shotgun (WGS) entry which is preliminary data.</text>
</comment>
<evidence type="ECO:0000313" key="4">
    <source>
        <dbReference type="EMBL" id="HIX44781.1"/>
    </source>
</evidence>
<dbReference type="SUPFAM" id="SSF111384">
    <property type="entry name" value="OmpH-like"/>
    <property type="match status" value="1"/>
</dbReference>
<name>A0A9D1VPW4_9BACT</name>
<reference evidence="4" key="2">
    <citation type="submission" date="2021-04" db="EMBL/GenBank/DDBJ databases">
        <authorList>
            <person name="Gilroy R."/>
        </authorList>
    </citation>
    <scope>NUCLEOTIDE SEQUENCE</scope>
    <source>
        <strain evidence="4">ChiHjej12B11-16260</strain>
    </source>
</reference>
<dbReference type="InterPro" id="IPR005632">
    <property type="entry name" value="Chaperone_Skp"/>
</dbReference>
<dbReference type="PANTHER" id="PTHR35089:SF1">
    <property type="entry name" value="CHAPERONE PROTEIN SKP"/>
    <property type="match status" value="1"/>
</dbReference>
<evidence type="ECO:0000256" key="1">
    <source>
        <dbReference type="ARBA" id="ARBA00009091"/>
    </source>
</evidence>
<dbReference type="GO" id="GO:0005829">
    <property type="term" value="C:cytosol"/>
    <property type="evidence" value="ECO:0007669"/>
    <property type="project" value="TreeGrafter"/>
</dbReference>
<keyword evidence="2 3" id="KW-0732">Signal</keyword>
<proteinExistence type="inferred from homology"/>
<evidence type="ECO:0000313" key="5">
    <source>
        <dbReference type="Proteomes" id="UP000824246"/>
    </source>
</evidence>
<accession>A0A9D1VPW4</accession>
<dbReference type="Gene3D" id="3.30.910.20">
    <property type="entry name" value="Skp domain"/>
    <property type="match status" value="1"/>
</dbReference>